<feature type="chain" id="PRO_5045957372" evidence="10">
    <location>
        <begin position="24"/>
        <end position="450"/>
    </location>
</feature>
<evidence type="ECO:0000256" key="9">
    <source>
        <dbReference type="SAM" id="Phobius"/>
    </source>
</evidence>
<keyword evidence="9" id="KW-0472">Membrane</keyword>
<feature type="compositionally biased region" description="Low complexity" evidence="8">
    <location>
        <begin position="372"/>
        <end position="381"/>
    </location>
</feature>
<evidence type="ECO:0000256" key="1">
    <source>
        <dbReference type="ARBA" id="ARBA00007164"/>
    </source>
</evidence>
<sequence>MTIGLPARTAVSCSALCVLGALAFVPAPVAAAALGGAHPTVAGPRAVSGGAHTGPARSTAHPPPAAPLASSSPPAPSSSSPPLPTLDRPGTQVRPRAGAPGVPRELSARSWLVADADTGDVLAAHNAHLALPPASTLKTLFAVTVLPVLPSAVRHTVTEADLAGIGPGSSLVGVRAGRTYRASDLWRGVFLNSGNDAVHVLAAMNGGWRATAAQMQAKARSLGARDTRVASPDGYDMPGQVSSAYDLAVFGRAGLRNTDFVRYCATVRAKFPGDGWAYEIQNTNRLLSGADGVAPYPGLIGIKNGSTSQAGSTLVAAARRGGHTLVVTVMAPQEGGRFAVYEEARSLLDWGFGATGRVDPVGSLLPRPVSHATAGPAAGARPGPGPTAGPAAGPGTPAGSAAGGSDRFGGSGGSGGGLATAGTLAGAALLGAGAVALALRLHGRRSTARR</sequence>
<comment type="caution">
    <text evidence="12">The sequence shown here is derived from an EMBL/GenBank/DDBJ whole genome shotgun (WGS) entry which is preliminary data.</text>
</comment>
<evidence type="ECO:0000256" key="4">
    <source>
        <dbReference type="ARBA" id="ARBA00022960"/>
    </source>
</evidence>
<keyword evidence="12" id="KW-0121">Carboxypeptidase</keyword>
<dbReference type="RefSeq" id="WP_267024643.1">
    <property type="nucleotide sequence ID" value="NZ_JAIFZO010000001.1"/>
</dbReference>
<evidence type="ECO:0000259" key="11">
    <source>
        <dbReference type="Pfam" id="PF00768"/>
    </source>
</evidence>
<keyword evidence="5" id="KW-0573">Peptidoglycan synthesis</keyword>
<feature type="compositionally biased region" description="Pro residues" evidence="8">
    <location>
        <begin position="73"/>
        <end position="84"/>
    </location>
</feature>
<keyword evidence="13" id="KW-1185">Reference proteome</keyword>
<evidence type="ECO:0000256" key="8">
    <source>
        <dbReference type="SAM" id="MobiDB-lite"/>
    </source>
</evidence>
<dbReference type="InterPro" id="IPR001967">
    <property type="entry name" value="Peptidase_S11_N"/>
</dbReference>
<evidence type="ECO:0000256" key="6">
    <source>
        <dbReference type="ARBA" id="ARBA00023316"/>
    </source>
</evidence>
<dbReference type="Gene3D" id="3.40.710.10">
    <property type="entry name" value="DD-peptidase/beta-lactamase superfamily"/>
    <property type="match status" value="1"/>
</dbReference>
<dbReference type="Proteomes" id="UP001165590">
    <property type="component" value="Unassembled WGS sequence"/>
</dbReference>
<reference evidence="12" key="1">
    <citation type="journal article" date="2022" name="bioRxiv">
        <title>Discovery and biosynthetic assessment of Streptomyces ortus sp nov. isolated from a deep-sea sponge.</title>
        <authorList>
            <person name="Williams S.E."/>
        </authorList>
    </citation>
    <scope>NUCLEOTIDE SEQUENCE</scope>
    <source>
        <strain evidence="12">A15ISP2-DRY2</strain>
    </source>
</reference>
<accession>A0ABT3UXY1</accession>
<keyword evidence="2 10" id="KW-0732">Signal</keyword>
<dbReference type="PRINTS" id="PR00725">
    <property type="entry name" value="DADACBPTASE1"/>
</dbReference>
<keyword evidence="12" id="KW-0645">Protease</keyword>
<evidence type="ECO:0000256" key="3">
    <source>
        <dbReference type="ARBA" id="ARBA00022801"/>
    </source>
</evidence>
<organism evidence="12 13">
    <name type="scientific">Streptomyces ortus</name>
    <dbReference type="NCBI Taxonomy" id="2867268"/>
    <lineage>
        <taxon>Bacteria</taxon>
        <taxon>Bacillati</taxon>
        <taxon>Actinomycetota</taxon>
        <taxon>Actinomycetes</taxon>
        <taxon>Kitasatosporales</taxon>
        <taxon>Streptomycetaceae</taxon>
        <taxon>Streptomyces</taxon>
    </lineage>
</organism>
<evidence type="ECO:0000313" key="13">
    <source>
        <dbReference type="Proteomes" id="UP001165590"/>
    </source>
</evidence>
<name>A0ABT3UXY1_9ACTN</name>
<dbReference type="EMBL" id="JAIFZO010000001">
    <property type="protein sequence ID" value="MCX4231544.1"/>
    <property type="molecule type" value="Genomic_DNA"/>
</dbReference>
<feature type="compositionally biased region" description="Gly residues" evidence="8">
    <location>
        <begin position="406"/>
        <end position="416"/>
    </location>
</feature>
<evidence type="ECO:0000256" key="10">
    <source>
        <dbReference type="SAM" id="SignalP"/>
    </source>
</evidence>
<proteinExistence type="inferred from homology"/>
<protein>
    <submittedName>
        <fullName evidence="12">D-alanyl-D-alanine carboxypeptidase</fullName>
    </submittedName>
</protein>
<keyword evidence="9" id="KW-0812">Transmembrane</keyword>
<keyword evidence="3" id="KW-0378">Hydrolase</keyword>
<dbReference type="SUPFAM" id="SSF56601">
    <property type="entry name" value="beta-lactamase/transpeptidase-like"/>
    <property type="match status" value="1"/>
</dbReference>
<feature type="transmembrane region" description="Helical" evidence="9">
    <location>
        <begin position="418"/>
        <end position="441"/>
    </location>
</feature>
<keyword evidence="6" id="KW-0961">Cell wall biogenesis/degradation</keyword>
<feature type="domain" description="Peptidase S11 D-alanyl-D-alanine carboxypeptidase A N-terminal" evidence="11">
    <location>
        <begin position="103"/>
        <end position="331"/>
    </location>
</feature>
<feature type="region of interest" description="Disordered" evidence="8">
    <location>
        <begin position="45"/>
        <end position="102"/>
    </location>
</feature>
<dbReference type="GO" id="GO:0004180">
    <property type="term" value="F:carboxypeptidase activity"/>
    <property type="evidence" value="ECO:0007669"/>
    <property type="project" value="UniProtKB-KW"/>
</dbReference>
<evidence type="ECO:0000256" key="7">
    <source>
        <dbReference type="RuleBase" id="RU004016"/>
    </source>
</evidence>
<feature type="region of interest" description="Disordered" evidence="8">
    <location>
        <begin position="367"/>
        <end position="416"/>
    </location>
</feature>
<dbReference type="Pfam" id="PF00768">
    <property type="entry name" value="Peptidase_S11"/>
    <property type="match status" value="1"/>
</dbReference>
<dbReference type="PANTHER" id="PTHR21581:SF33">
    <property type="entry name" value="D-ALANYL-D-ALANINE CARBOXYPEPTIDASE DACB"/>
    <property type="match status" value="1"/>
</dbReference>
<keyword evidence="4" id="KW-0133">Cell shape</keyword>
<dbReference type="InterPro" id="IPR012338">
    <property type="entry name" value="Beta-lactam/transpept-like"/>
</dbReference>
<comment type="similarity">
    <text evidence="1 7">Belongs to the peptidase S11 family.</text>
</comment>
<feature type="signal peptide" evidence="10">
    <location>
        <begin position="1"/>
        <end position="23"/>
    </location>
</feature>
<keyword evidence="9" id="KW-1133">Transmembrane helix</keyword>
<dbReference type="InterPro" id="IPR018044">
    <property type="entry name" value="Peptidase_S11"/>
</dbReference>
<evidence type="ECO:0000313" key="12">
    <source>
        <dbReference type="EMBL" id="MCX4231544.1"/>
    </source>
</evidence>
<evidence type="ECO:0000256" key="2">
    <source>
        <dbReference type="ARBA" id="ARBA00022729"/>
    </source>
</evidence>
<evidence type="ECO:0000256" key="5">
    <source>
        <dbReference type="ARBA" id="ARBA00022984"/>
    </source>
</evidence>
<gene>
    <name evidence="12" type="ORF">K3769_01920</name>
</gene>
<feature type="compositionally biased region" description="Low complexity" evidence="8">
    <location>
        <begin position="388"/>
        <end position="405"/>
    </location>
</feature>
<dbReference type="PANTHER" id="PTHR21581">
    <property type="entry name" value="D-ALANYL-D-ALANINE CARBOXYPEPTIDASE"/>
    <property type="match status" value="1"/>
</dbReference>